<name>A0A1R0H498_9FUNG</name>
<keyword evidence="1" id="KW-0175">Coiled coil</keyword>
<feature type="compositionally biased region" description="Basic and acidic residues" evidence="2">
    <location>
        <begin position="153"/>
        <end position="162"/>
    </location>
</feature>
<comment type="caution">
    <text evidence="3">The sequence shown here is derived from an EMBL/GenBank/DDBJ whole genome shotgun (WGS) entry which is preliminary data.</text>
</comment>
<dbReference type="Proteomes" id="UP000187455">
    <property type="component" value="Unassembled WGS sequence"/>
</dbReference>
<feature type="coiled-coil region" evidence="1">
    <location>
        <begin position="263"/>
        <end position="410"/>
    </location>
</feature>
<organism evidence="3 4">
    <name type="scientific">Smittium mucronatum</name>
    <dbReference type="NCBI Taxonomy" id="133383"/>
    <lineage>
        <taxon>Eukaryota</taxon>
        <taxon>Fungi</taxon>
        <taxon>Fungi incertae sedis</taxon>
        <taxon>Zoopagomycota</taxon>
        <taxon>Kickxellomycotina</taxon>
        <taxon>Harpellomycetes</taxon>
        <taxon>Harpellales</taxon>
        <taxon>Legeriomycetaceae</taxon>
        <taxon>Smittium</taxon>
    </lineage>
</organism>
<dbReference type="OrthoDB" id="425925at2759"/>
<dbReference type="EMBL" id="LSSL01000696">
    <property type="protein sequence ID" value="OLY83923.1"/>
    <property type="molecule type" value="Genomic_DNA"/>
</dbReference>
<keyword evidence="4" id="KW-1185">Reference proteome</keyword>
<evidence type="ECO:0000256" key="2">
    <source>
        <dbReference type="SAM" id="MobiDB-lite"/>
    </source>
</evidence>
<dbReference type="AlphaFoldDB" id="A0A1R0H498"/>
<evidence type="ECO:0000313" key="4">
    <source>
        <dbReference type="Proteomes" id="UP000187455"/>
    </source>
</evidence>
<feature type="compositionally biased region" description="Polar residues" evidence="2">
    <location>
        <begin position="71"/>
        <end position="80"/>
    </location>
</feature>
<feature type="region of interest" description="Disordered" evidence="2">
    <location>
        <begin position="58"/>
        <end position="80"/>
    </location>
</feature>
<dbReference type="STRING" id="133383.A0A1R0H498"/>
<feature type="coiled-coil region" evidence="1">
    <location>
        <begin position="439"/>
        <end position="488"/>
    </location>
</feature>
<sequence>MSSEAPSKKDPSAKKLAIAREHLKALAIENEKISLQLDDYASKEKAWNLQKAQFEKEISSLSDSNSKLISETESLKSSISAKEDEIKLLQNKVSDSPSSKVLLEDSVSISDSNFKIPPKKSTSDTEKSPETSLPKSPTKRPPLRKSASLKAHSRFDKSPRPISPEKVHVCCNKISENKLDLNWDDFVLKLGKILSLKANTFKTSKGFVSAEKILELVQDNEKIRALTATKKSNSENDSIVALKKIIGDLETKVDRISISKKEFEEINKKLDYVNEEKRQLEIEYENLLEKVDKMQNVVKAKMKAESEEIDRLREQISIGNEKIKDLQAQIEGYASLNKDLQEQIIRFKSDLSQSQENSVMIQYQLELEQRNSQNALQEFENSQLEYEKELSSYRRELEILSESKSILENKNFQLQMDVSNLLNVQESWTEEKAIQNTTINNLQSALDSLQHSNESEINDLMESIESERNTFKKNITELKDKLDAMEKKAKNPSLEMDIESYNDLKLQYSEQATIIAQLRHQG</sequence>
<feature type="compositionally biased region" description="Low complexity" evidence="2">
    <location>
        <begin position="59"/>
        <end position="69"/>
    </location>
</feature>
<reference evidence="3 4" key="1">
    <citation type="journal article" date="2016" name="Mol. Biol. Evol.">
        <title>Genome-Wide Survey of Gut Fungi (Harpellales) Reveals the First Horizontally Transferred Ubiquitin Gene from a Mosquito Host.</title>
        <authorList>
            <person name="Wang Y."/>
            <person name="White M.M."/>
            <person name="Kvist S."/>
            <person name="Moncalvo J.M."/>
        </authorList>
    </citation>
    <scope>NUCLEOTIDE SEQUENCE [LARGE SCALE GENOMIC DNA]</scope>
    <source>
        <strain evidence="3 4">ALG-7-W6</strain>
    </source>
</reference>
<evidence type="ECO:0000256" key="1">
    <source>
        <dbReference type="SAM" id="Coils"/>
    </source>
</evidence>
<gene>
    <name evidence="3" type="ORF">AYI68_g1927</name>
</gene>
<feature type="region of interest" description="Disordered" evidence="2">
    <location>
        <begin position="113"/>
        <end position="162"/>
    </location>
</feature>
<proteinExistence type="predicted"/>
<evidence type="ECO:0000313" key="3">
    <source>
        <dbReference type="EMBL" id="OLY83923.1"/>
    </source>
</evidence>
<protein>
    <submittedName>
        <fullName evidence="3">Uncharacterized protein</fullName>
    </submittedName>
</protein>
<accession>A0A1R0H498</accession>